<dbReference type="PANTHER" id="PTHR34406:SF1">
    <property type="entry name" value="PROTEIN YCEI"/>
    <property type="match status" value="1"/>
</dbReference>
<dbReference type="EMBL" id="BDFD01000024">
    <property type="protein sequence ID" value="GAV21236.1"/>
    <property type="molecule type" value="Genomic_DNA"/>
</dbReference>
<dbReference type="Gene3D" id="2.40.128.110">
    <property type="entry name" value="Lipid/polyisoprenoid-binding, YceI-like"/>
    <property type="match status" value="1"/>
</dbReference>
<feature type="chain" id="PRO_5012950717" description="Lipid/polyisoprenoid-binding YceI-like domain-containing protein" evidence="1">
    <location>
        <begin position="23"/>
        <end position="194"/>
    </location>
</feature>
<comment type="caution">
    <text evidence="3">The sequence shown here is derived from an EMBL/GenBank/DDBJ whole genome shotgun (WGS) entry which is preliminary data.</text>
</comment>
<feature type="signal peptide" evidence="1">
    <location>
        <begin position="1"/>
        <end position="22"/>
    </location>
</feature>
<gene>
    <name evidence="3" type="ORF">MMIC_P2218</name>
</gene>
<dbReference type="Pfam" id="PF04264">
    <property type="entry name" value="YceI"/>
    <property type="match status" value="1"/>
</dbReference>
<dbReference type="SMART" id="SM00867">
    <property type="entry name" value="YceI"/>
    <property type="match status" value="1"/>
</dbReference>
<dbReference type="RefSeq" id="WP_072660538.1">
    <property type="nucleotide sequence ID" value="NZ_BDFD01000024.1"/>
</dbReference>
<dbReference type="OrthoDB" id="5297222at2"/>
<accession>A0A1L8CQM8</accession>
<dbReference type="Proteomes" id="UP000231632">
    <property type="component" value="Unassembled WGS sequence"/>
</dbReference>
<dbReference type="STRING" id="1921010.MMIC_P2218"/>
<evidence type="ECO:0000313" key="3">
    <source>
        <dbReference type="EMBL" id="GAV21236.1"/>
    </source>
</evidence>
<name>A0A1L8CQM8_9PROT</name>
<evidence type="ECO:0000256" key="1">
    <source>
        <dbReference type="SAM" id="SignalP"/>
    </source>
</evidence>
<sequence>MKLKYLLTSLILALGITTSAQATENYAFDIKGQHAFIQFKVKHLGYSWLIGNFNTFTGSYTYDEKNPANNSVTTEIDVASIDSNHAERDKHLRSADFFDVAKFPKASFTSTSFEDKGNGKGLLKGKFTLRGVSKEITFIVTQIGAGKDPWGGFRRGFEGSTTLHLSDYNMKKAGMLGPVAENVELFFSIEGVRQ</sequence>
<keyword evidence="1" id="KW-0732">Signal</keyword>
<reference evidence="3 4" key="1">
    <citation type="journal article" date="2017" name="Arch. Microbiol.">
        <title>Mariprofundus micogutta sp. nov., a novel iron-oxidizing zetaproteobacterium isolated from a deep-sea hydrothermal field at the Bayonnaise knoll of the Izu-Ogasawara arc, and a description of Mariprofundales ord. nov. and Zetaproteobacteria classis nov.</title>
        <authorList>
            <person name="Makita H."/>
            <person name="Tanaka E."/>
            <person name="Mitsunobu S."/>
            <person name="Miyazaki M."/>
            <person name="Nunoura T."/>
            <person name="Uematsu K."/>
            <person name="Takaki Y."/>
            <person name="Nishi S."/>
            <person name="Shimamura S."/>
            <person name="Takai K."/>
        </authorList>
    </citation>
    <scope>NUCLEOTIDE SEQUENCE [LARGE SCALE GENOMIC DNA]</scope>
    <source>
        <strain evidence="3 4">ET2</strain>
    </source>
</reference>
<feature type="domain" description="Lipid/polyisoprenoid-binding YceI-like" evidence="2">
    <location>
        <begin position="25"/>
        <end position="192"/>
    </location>
</feature>
<dbReference type="AlphaFoldDB" id="A0A1L8CQM8"/>
<dbReference type="NCBIfam" id="NF002994">
    <property type="entry name" value="PRK03757.1"/>
    <property type="match status" value="1"/>
</dbReference>
<protein>
    <recommendedName>
        <fullName evidence="2">Lipid/polyisoprenoid-binding YceI-like domain-containing protein</fullName>
    </recommendedName>
</protein>
<evidence type="ECO:0000313" key="4">
    <source>
        <dbReference type="Proteomes" id="UP000231632"/>
    </source>
</evidence>
<proteinExistence type="predicted"/>
<dbReference type="InterPro" id="IPR036761">
    <property type="entry name" value="TTHA0802/YceI-like_sf"/>
</dbReference>
<dbReference type="SUPFAM" id="SSF101874">
    <property type="entry name" value="YceI-like"/>
    <property type="match status" value="1"/>
</dbReference>
<dbReference type="PANTHER" id="PTHR34406">
    <property type="entry name" value="PROTEIN YCEI"/>
    <property type="match status" value="1"/>
</dbReference>
<evidence type="ECO:0000259" key="2">
    <source>
        <dbReference type="SMART" id="SM00867"/>
    </source>
</evidence>
<keyword evidence="4" id="KW-1185">Reference proteome</keyword>
<organism evidence="3 4">
    <name type="scientific">Mariprofundus micogutta</name>
    <dbReference type="NCBI Taxonomy" id="1921010"/>
    <lineage>
        <taxon>Bacteria</taxon>
        <taxon>Pseudomonadati</taxon>
        <taxon>Pseudomonadota</taxon>
        <taxon>Candidatius Mariprofundia</taxon>
        <taxon>Mariprofundales</taxon>
        <taxon>Mariprofundaceae</taxon>
        <taxon>Mariprofundus</taxon>
    </lineage>
</organism>
<dbReference type="InterPro" id="IPR007372">
    <property type="entry name" value="Lipid/polyisoprenoid-bd_YceI"/>
</dbReference>